<evidence type="ECO:0000259" key="1">
    <source>
        <dbReference type="PROSITE" id="PS51192"/>
    </source>
</evidence>
<evidence type="ECO:0000313" key="3">
    <source>
        <dbReference type="Proteomes" id="UP000230081"/>
    </source>
</evidence>
<dbReference type="PROSITE" id="PS51192">
    <property type="entry name" value="HELICASE_ATP_BIND_1"/>
    <property type="match status" value="1"/>
</dbReference>
<dbReference type="InterPro" id="IPR050742">
    <property type="entry name" value="Helicase_Restrict-Modif_Enz"/>
</dbReference>
<dbReference type="GO" id="GO:0005829">
    <property type="term" value="C:cytosol"/>
    <property type="evidence" value="ECO:0007669"/>
    <property type="project" value="TreeGrafter"/>
</dbReference>
<proteinExistence type="predicted"/>
<dbReference type="GO" id="GO:0005524">
    <property type="term" value="F:ATP binding"/>
    <property type="evidence" value="ECO:0007669"/>
    <property type="project" value="InterPro"/>
</dbReference>
<dbReference type="Gene3D" id="3.40.50.300">
    <property type="entry name" value="P-loop containing nucleotide triphosphate hydrolases"/>
    <property type="match status" value="2"/>
</dbReference>
<dbReference type="Pfam" id="PF04851">
    <property type="entry name" value="ResIII"/>
    <property type="match status" value="1"/>
</dbReference>
<name>A0A2M7UVR8_9BACT</name>
<comment type="caution">
    <text evidence="2">The sequence shown here is derived from an EMBL/GenBank/DDBJ whole genome shotgun (WGS) entry which is preliminary data.</text>
</comment>
<reference evidence="3" key="1">
    <citation type="submission" date="2017-09" db="EMBL/GenBank/DDBJ databases">
        <title>Depth-based differentiation of microbial function through sediment-hosted aquifers and enrichment of novel symbionts in the deep terrestrial subsurface.</title>
        <authorList>
            <person name="Probst A.J."/>
            <person name="Ladd B."/>
            <person name="Jarett J.K."/>
            <person name="Geller-Mcgrath D.E."/>
            <person name="Sieber C.M.K."/>
            <person name="Emerson J.B."/>
            <person name="Anantharaman K."/>
            <person name="Thomas B.C."/>
            <person name="Malmstrom R."/>
            <person name="Stieglmeier M."/>
            <person name="Klingl A."/>
            <person name="Woyke T."/>
            <person name="Ryan C.M."/>
            <person name="Banfield J.F."/>
        </authorList>
    </citation>
    <scope>NUCLEOTIDE SEQUENCE [LARGE SCALE GENOMIC DNA]</scope>
</reference>
<dbReference type="GO" id="GO:0003677">
    <property type="term" value="F:DNA binding"/>
    <property type="evidence" value="ECO:0007669"/>
    <property type="project" value="InterPro"/>
</dbReference>
<dbReference type="Proteomes" id="UP000230081">
    <property type="component" value="Unassembled WGS sequence"/>
</dbReference>
<feature type="domain" description="Helicase ATP-binding" evidence="1">
    <location>
        <begin position="91"/>
        <end position="247"/>
    </location>
</feature>
<dbReference type="EMBL" id="PFPA01000053">
    <property type="protein sequence ID" value="PIZ88048.1"/>
    <property type="molecule type" value="Genomic_DNA"/>
</dbReference>
<organism evidence="2 3">
    <name type="scientific">Candidatus Nealsonbacteria bacterium CG_4_10_14_0_2_um_filter_39_15</name>
    <dbReference type="NCBI Taxonomy" id="1974681"/>
    <lineage>
        <taxon>Bacteria</taxon>
        <taxon>Candidatus Nealsoniibacteriota</taxon>
    </lineage>
</organism>
<dbReference type="InterPro" id="IPR014001">
    <property type="entry name" value="Helicase_ATP-bd"/>
</dbReference>
<gene>
    <name evidence="2" type="ORF">COX91_02200</name>
</gene>
<dbReference type="SUPFAM" id="SSF52540">
    <property type="entry name" value="P-loop containing nucleoside triphosphate hydrolases"/>
    <property type="match status" value="2"/>
</dbReference>
<accession>A0A2M7UVR8</accession>
<dbReference type="PANTHER" id="PTHR47396">
    <property type="entry name" value="TYPE I RESTRICTION ENZYME ECOKI R PROTEIN"/>
    <property type="match status" value="1"/>
</dbReference>
<dbReference type="InterPro" id="IPR006935">
    <property type="entry name" value="Helicase/UvrB_N"/>
</dbReference>
<dbReference type="PANTHER" id="PTHR47396:SF1">
    <property type="entry name" value="ATP-DEPENDENT HELICASE IRC3-RELATED"/>
    <property type="match status" value="1"/>
</dbReference>
<dbReference type="GO" id="GO:0016787">
    <property type="term" value="F:hydrolase activity"/>
    <property type="evidence" value="ECO:0007669"/>
    <property type="project" value="InterPro"/>
</dbReference>
<sequence>MIREEEKETISPNDLVLRLSEKANNFDISKYEDFIGELCGEREYQIAAARKVLKFFLSKEYETIEDLIKENFKENEAMREFFRDEEELLADLLFKDKLSCTIDLATGTGKTWVMYAAARILLAEGIVDNVLILCPSRTIKYELLKKFNNFTIKSNLQSTFPKAKYRNPGIIQANTAIKKGDIVIDNIHKAYDHVGSSIKDLRGKDRKILIINDEAHHFINANIHASATENEEMLEWAKFLRNPAYNFSYILNSSGTPYKGDNYFKDVIYRYPIRQAIEDGMVKDINYLEKDESKGWKQKFKAIYKNHLENKKKYPKVKKHITIFVTNKISKTDEIADEISKFLKKEEGGSIEEARKKVLPVTSSQKHEDNRELLKTVDEPENPVEWIVSVSMLTEGWDVNNVFQIVPHEDRAFNSKLLIAQVLGRGLRVPPVYQNDPKTHPQVTIFNHDAWGSKIDDLVRDVAEISKKISSKVDKESKSNFSLYYINVEKKIKTETKTPARGKIELPKSLGFTSRKDLTEQIYKSVKTREETIKRTEIDLEEYSVKEGINEVFNNILLLDLTHNTNFAEKANKKFIEGLIIKELEDIDEKTVTEANLQRAKSSFNTLYRELTGQSRIIDVYSEPIEKSTKEMNASYISISEVKKNKGIMFSEKSLKSSTKKELENIDEALDEIRGKYSIKIDENDYKSPLNITVLSSEPEIDFAKTLTRKENTKFIDCWVKSKDKGFYSIPYNYRPGTHPQQKQFNPDFIIKKGSKIIFVEIKHDEDTNVKNRDKIAGVNDYFIELNGKTEKKGFEYCFYFLTPTNYTGFFEKVIRNDKTFIGELHADLLKKSRFNLLLQNYNLDT</sequence>
<dbReference type="AlphaFoldDB" id="A0A2M7UVR8"/>
<dbReference type="InterPro" id="IPR027417">
    <property type="entry name" value="P-loop_NTPase"/>
</dbReference>
<protein>
    <recommendedName>
        <fullName evidence="1">Helicase ATP-binding domain-containing protein</fullName>
    </recommendedName>
</protein>
<evidence type="ECO:0000313" key="2">
    <source>
        <dbReference type="EMBL" id="PIZ88048.1"/>
    </source>
</evidence>